<sequence>MTVKSNPVCLSSRKDAERVVELFDNFLLDCDGVIWLSETLIEGVADFLRYLQLHKKNIAFVTNNSSKSRQSYVEKFRFLGIHGIEKEQIYTTGYSAVLELRKMGIHPGSKIWVLGDSGIEDELADEGYIALGGSNPLLDQPWNPKNPLLKVDPEVKAVIAGSTNDFNFMRITTTLQYLVYDNKKIPYIGTNGDRNYPGPDGLTLPAGGSIVEYMSYCSNRPYIDVGKPSKTFADVIFYDTNFDRSKSIMIGDTLSSDIKFGNDADLGNGHGTMLVLSGVTTINELEQLISPGSSSSHLHKAQGQDQALIPQFFVDSLTKFYNLLQS</sequence>
<dbReference type="InParanoid" id="A5DYZ7"/>
<dbReference type="Gene3D" id="3.40.50.1000">
    <property type="entry name" value="HAD superfamily/HAD-like"/>
    <property type="match status" value="2"/>
</dbReference>
<dbReference type="InterPro" id="IPR023214">
    <property type="entry name" value="HAD_sf"/>
</dbReference>
<dbReference type="OMA" id="EHFSYCK"/>
<dbReference type="InterPro" id="IPR036412">
    <property type="entry name" value="HAD-like_sf"/>
</dbReference>
<evidence type="ECO:0000256" key="2">
    <source>
        <dbReference type="PIRSR" id="PIRSR000915-2"/>
    </source>
</evidence>
<dbReference type="Proteomes" id="UP000001996">
    <property type="component" value="Unassembled WGS sequence"/>
</dbReference>
<protein>
    <recommendedName>
        <fullName evidence="6">4-nitrophenylphosphatase</fullName>
    </recommendedName>
</protein>
<dbReference type="GO" id="GO:0005737">
    <property type="term" value="C:cytoplasm"/>
    <property type="evidence" value="ECO:0007669"/>
    <property type="project" value="TreeGrafter"/>
</dbReference>
<dbReference type="VEuPathDB" id="FungiDB:LELG_02584"/>
<dbReference type="GO" id="GO:0046872">
    <property type="term" value="F:metal ion binding"/>
    <property type="evidence" value="ECO:0007669"/>
    <property type="project" value="UniProtKB-KW"/>
</dbReference>
<dbReference type="InterPro" id="IPR006357">
    <property type="entry name" value="HAD-SF_hydro_IIA"/>
</dbReference>
<dbReference type="NCBIfam" id="TIGR01460">
    <property type="entry name" value="HAD-SF-IIA"/>
    <property type="match status" value="1"/>
</dbReference>
<dbReference type="AlphaFoldDB" id="A5DYZ7"/>
<dbReference type="KEGG" id="lel:PVL30_003414"/>
<keyword evidence="3" id="KW-0479">Metal-binding</keyword>
<dbReference type="SUPFAM" id="SSF56784">
    <property type="entry name" value="HAD-like"/>
    <property type="match status" value="1"/>
</dbReference>
<dbReference type="Pfam" id="PF13344">
    <property type="entry name" value="Hydrolase_6"/>
    <property type="match status" value="1"/>
</dbReference>
<dbReference type="PANTHER" id="PTHR19288">
    <property type="entry name" value="4-NITROPHENYLPHOSPHATASE-RELATED"/>
    <property type="match status" value="1"/>
</dbReference>
<dbReference type="eggNOG" id="KOG2882">
    <property type="taxonomic scope" value="Eukaryota"/>
</dbReference>
<keyword evidence="3" id="KW-0460">Magnesium</keyword>
<organism evidence="4 5">
    <name type="scientific">Lodderomyces elongisporus (strain ATCC 11503 / CBS 2605 / JCM 1781 / NBRC 1676 / NRRL YB-4239)</name>
    <name type="common">Yeast</name>
    <name type="synonym">Saccharomyces elongisporus</name>
    <dbReference type="NCBI Taxonomy" id="379508"/>
    <lineage>
        <taxon>Eukaryota</taxon>
        <taxon>Fungi</taxon>
        <taxon>Dikarya</taxon>
        <taxon>Ascomycota</taxon>
        <taxon>Saccharomycotina</taxon>
        <taxon>Pichiomycetes</taxon>
        <taxon>Debaryomycetaceae</taxon>
        <taxon>Candida/Lodderomyces clade</taxon>
        <taxon>Lodderomyces</taxon>
    </lineage>
</organism>
<gene>
    <name evidence="4" type="ORF">LELG_02584</name>
</gene>
<dbReference type="EMBL" id="CH981526">
    <property type="protein sequence ID" value="EDK44405.1"/>
    <property type="molecule type" value="Genomic_DNA"/>
</dbReference>
<dbReference type="PANTHER" id="PTHR19288:SF46">
    <property type="entry name" value="HALOACID DEHALOGENASE-LIKE HYDROLASE DOMAIN-CONTAINING PROTEIN 2"/>
    <property type="match status" value="1"/>
</dbReference>
<proteinExistence type="predicted"/>
<dbReference type="GO" id="GO:0008967">
    <property type="term" value="F:phosphoglycolate phosphatase activity"/>
    <property type="evidence" value="ECO:0007669"/>
    <property type="project" value="EnsemblFungi"/>
</dbReference>
<evidence type="ECO:0000313" key="5">
    <source>
        <dbReference type="Proteomes" id="UP000001996"/>
    </source>
</evidence>
<feature type="binding site" evidence="3">
    <location>
        <position position="29"/>
    </location>
    <ligand>
        <name>Mg(2+)</name>
        <dbReference type="ChEBI" id="CHEBI:18420"/>
    </ligand>
</feature>
<dbReference type="GeneID" id="5233388"/>
<name>A5DYZ7_LODEL</name>
<dbReference type="OrthoDB" id="413953at2759"/>
<feature type="binding site" evidence="3">
    <location>
        <position position="252"/>
    </location>
    <ligand>
        <name>Mg(2+)</name>
        <dbReference type="ChEBI" id="CHEBI:18420"/>
    </ligand>
</feature>
<feature type="active site" description="Proton donor" evidence="1">
    <location>
        <position position="31"/>
    </location>
</feature>
<dbReference type="GO" id="GO:0004035">
    <property type="term" value="F:alkaline phosphatase activity"/>
    <property type="evidence" value="ECO:0007669"/>
    <property type="project" value="EnsemblFungi"/>
</dbReference>
<dbReference type="GO" id="GO:0004721">
    <property type="term" value="F:phosphoprotein phosphatase activity"/>
    <property type="evidence" value="ECO:0007669"/>
    <property type="project" value="EnsemblFungi"/>
</dbReference>
<comment type="cofactor">
    <cofactor evidence="3">
        <name>Mg(2+)</name>
        <dbReference type="ChEBI" id="CHEBI:18420"/>
    </cofactor>
    <text evidence="3">Divalent metal ions. Mg(2+) is the most effective.</text>
</comment>
<dbReference type="PIRSF" id="PIRSF000915">
    <property type="entry name" value="PGP-type_phosphatase"/>
    <property type="match status" value="1"/>
</dbReference>
<evidence type="ECO:0000313" key="4">
    <source>
        <dbReference type="EMBL" id="EDK44405.1"/>
    </source>
</evidence>
<evidence type="ECO:0000256" key="1">
    <source>
        <dbReference type="PIRSR" id="PIRSR000915-1"/>
    </source>
</evidence>
<feature type="binding site" evidence="2">
    <location>
        <position position="227"/>
    </location>
    <ligand>
        <name>substrate</name>
    </ligand>
</feature>
<dbReference type="HOGENOM" id="CLU_043473_0_0_1"/>
<accession>A5DYZ7</accession>
<feature type="binding site" evidence="3">
    <location>
        <position position="31"/>
    </location>
    <ligand>
        <name>Mg(2+)</name>
        <dbReference type="ChEBI" id="CHEBI:18420"/>
    </ligand>
</feature>
<keyword evidence="5" id="KW-1185">Reference proteome</keyword>
<dbReference type="GO" id="GO:0005975">
    <property type="term" value="P:carbohydrate metabolic process"/>
    <property type="evidence" value="ECO:0007669"/>
    <property type="project" value="EnsemblFungi"/>
</dbReference>
<evidence type="ECO:0000256" key="3">
    <source>
        <dbReference type="PIRSR" id="PIRSR000915-3"/>
    </source>
</evidence>
<dbReference type="Pfam" id="PF13242">
    <property type="entry name" value="Hydrolase_like"/>
    <property type="match status" value="1"/>
</dbReference>
<feature type="active site" description="Nucleophile" evidence="1">
    <location>
        <position position="29"/>
    </location>
</feature>
<reference evidence="4 5" key="1">
    <citation type="journal article" date="2009" name="Nature">
        <title>Evolution of pathogenicity and sexual reproduction in eight Candida genomes.</title>
        <authorList>
            <person name="Butler G."/>
            <person name="Rasmussen M.D."/>
            <person name="Lin M.F."/>
            <person name="Santos M.A."/>
            <person name="Sakthikumar S."/>
            <person name="Munro C.A."/>
            <person name="Rheinbay E."/>
            <person name="Grabherr M."/>
            <person name="Forche A."/>
            <person name="Reedy J.L."/>
            <person name="Agrafioti I."/>
            <person name="Arnaud M.B."/>
            <person name="Bates S."/>
            <person name="Brown A.J."/>
            <person name="Brunke S."/>
            <person name="Costanzo M.C."/>
            <person name="Fitzpatrick D.A."/>
            <person name="de Groot P.W."/>
            <person name="Harris D."/>
            <person name="Hoyer L.L."/>
            <person name="Hube B."/>
            <person name="Klis F.M."/>
            <person name="Kodira C."/>
            <person name="Lennard N."/>
            <person name="Logue M.E."/>
            <person name="Martin R."/>
            <person name="Neiman A.M."/>
            <person name="Nikolaou E."/>
            <person name="Quail M.A."/>
            <person name="Quinn J."/>
            <person name="Santos M.C."/>
            <person name="Schmitzberger F.F."/>
            <person name="Sherlock G."/>
            <person name="Shah P."/>
            <person name="Silverstein K.A."/>
            <person name="Skrzypek M.S."/>
            <person name="Soll D."/>
            <person name="Staggs R."/>
            <person name="Stansfield I."/>
            <person name="Stumpf M.P."/>
            <person name="Sudbery P.E."/>
            <person name="Srikantha T."/>
            <person name="Zeng Q."/>
            <person name="Berman J."/>
            <person name="Berriman M."/>
            <person name="Heitman J."/>
            <person name="Gow N.A."/>
            <person name="Lorenz M.C."/>
            <person name="Birren B.W."/>
            <person name="Kellis M."/>
            <person name="Cuomo C.A."/>
        </authorList>
    </citation>
    <scope>NUCLEOTIDE SEQUENCE [LARGE SCALE GENOMIC DNA]</scope>
    <source>
        <strain evidence="5">ATCC 11503 / BCRC 21390 / CBS 2605 / JCM 1781 / NBRC 1676 / NRRL YB-4239</strain>
    </source>
</reference>
<evidence type="ECO:0008006" key="6">
    <source>
        <dbReference type="Google" id="ProtNLM"/>
    </source>
</evidence>